<proteinExistence type="predicted"/>
<evidence type="ECO:0000313" key="1">
    <source>
        <dbReference type="EMBL" id="EGI68296.1"/>
    </source>
</evidence>
<sequence length="320" mass="36059">MTEPAGSKLNVLLVMGKNFGPNPMIYNDKITVMLLMIYCLAIFSDYELIKTINDEIPQKDSCPSTFVAHCIATTGALCTGAPYKAKCAARCSETPDWLRSHRWCFISTVASVGTVELAWCSSLLPADVLENIDLAIQLDLYNQTIAHIARFHLMSKRVYDFHFYDQTVDMCVKFPELKPRRYGTTTTVRRTIIVRAEDSQYQEQNAIIVGGEWKAIQATTETCMCSGLANDSRRIRDSQVRGDMIGKIDAKGTQFRPPATPMTDTDFSKNKDFVTFRGMLAYKREIRAFEVTINDCITHGDEMSQLLLANGNDTEMNSRH</sequence>
<dbReference type="AlphaFoldDB" id="F4WBL8"/>
<accession>F4WBL8</accession>
<dbReference type="Proteomes" id="UP000007755">
    <property type="component" value="Unassembled WGS sequence"/>
</dbReference>
<reference evidence="1" key="1">
    <citation type="submission" date="2011-02" db="EMBL/GenBank/DDBJ databases">
        <title>The genome of the leaf-cutting ant Acromyrmex echinatior suggests key adaptations to social evolution and fungus farming.</title>
        <authorList>
            <person name="Nygaard S."/>
            <person name="Zhang G."/>
        </authorList>
    </citation>
    <scope>NUCLEOTIDE SEQUENCE</scope>
</reference>
<organism evidence="2">
    <name type="scientific">Acromyrmex echinatior</name>
    <name type="common">Panamanian leafcutter ant</name>
    <name type="synonym">Acromyrmex octospinosus echinatior</name>
    <dbReference type="NCBI Taxonomy" id="103372"/>
    <lineage>
        <taxon>Eukaryota</taxon>
        <taxon>Metazoa</taxon>
        <taxon>Ecdysozoa</taxon>
        <taxon>Arthropoda</taxon>
        <taxon>Hexapoda</taxon>
        <taxon>Insecta</taxon>
        <taxon>Pterygota</taxon>
        <taxon>Neoptera</taxon>
        <taxon>Endopterygota</taxon>
        <taxon>Hymenoptera</taxon>
        <taxon>Apocrita</taxon>
        <taxon>Aculeata</taxon>
        <taxon>Formicoidea</taxon>
        <taxon>Formicidae</taxon>
        <taxon>Myrmicinae</taxon>
        <taxon>Acromyrmex</taxon>
    </lineage>
</organism>
<dbReference type="EMBL" id="GL888066">
    <property type="protein sequence ID" value="EGI68296.1"/>
    <property type="molecule type" value="Genomic_DNA"/>
</dbReference>
<evidence type="ECO:0000313" key="2">
    <source>
        <dbReference type="Proteomes" id="UP000007755"/>
    </source>
</evidence>
<protein>
    <submittedName>
        <fullName evidence="1">Uncharacterized protein</fullName>
    </submittedName>
</protein>
<name>F4WBL8_ACREC</name>
<dbReference type="InParanoid" id="F4WBL8"/>
<keyword evidence="2" id="KW-1185">Reference proteome</keyword>
<gene>
    <name evidence="1" type="ORF">G5I_02937</name>
</gene>